<gene>
    <name evidence="1" type="ORF">K0M31_017350</name>
</gene>
<name>A0AA40KSF8_9HYME</name>
<keyword evidence="2" id="KW-1185">Reference proteome</keyword>
<proteinExistence type="predicted"/>
<sequence length="158" mass="17752">MLHARVQSGEEHPVLNVLSSYGSVARVIFLSWINQLNYSQSFTQRSASFSFGIAQFSVKFEVCQNRVFAGSKGFQILESICIRAAGCATPFATYPLGLREARYTKRDISIWQLKRPENRQSAFSRTNVYGEKGLPTVEDAPRAMSKRQCQRAEKSGGF</sequence>
<organism evidence="1 2">
    <name type="scientific">Melipona bicolor</name>
    <dbReference type="NCBI Taxonomy" id="60889"/>
    <lineage>
        <taxon>Eukaryota</taxon>
        <taxon>Metazoa</taxon>
        <taxon>Ecdysozoa</taxon>
        <taxon>Arthropoda</taxon>
        <taxon>Hexapoda</taxon>
        <taxon>Insecta</taxon>
        <taxon>Pterygota</taxon>
        <taxon>Neoptera</taxon>
        <taxon>Endopterygota</taxon>
        <taxon>Hymenoptera</taxon>
        <taxon>Apocrita</taxon>
        <taxon>Aculeata</taxon>
        <taxon>Apoidea</taxon>
        <taxon>Anthophila</taxon>
        <taxon>Apidae</taxon>
        <taxon>Melipona</taxon>
    </lineage>
</organism>
<comment type="caution">
    <text evidence="1">The sequence shown here is derived from an EMBL/GenBank/DDBJ whole genome shotgun (WGS) entry which is preliminary data.</text>
</comment>
<protein>
    <submittedName>
        <fullName evidence="1">Uncharacterized protein</fullName>
    </submittedName>
</protein>
<dbReference type="EMBL" id="JAHYIQ010000006">
    <property type="protein sequence ID" value="KAK1131052.1"/>
    <property type="molecule type" value="Genomic_DNA"/>
</dbReference>
<dbReference type="AlphaFoldDB" id="A0AA40KSF8"/>
<reference evidence="1" key="1">
    <citation type="submission" date="2021-10" db="EMBL/GenBank/DDBJ databases">
        <title>Melipona bicolor Genome sequencing and assembly.</title>
        <authorList>
            <person name="Araujo N.S."/>
            <person name="Arias M.C."/>
        </authorList>
    </citation>
    <scope>NUCLEOTIDE SEQUENCE</scope>
    <source>
        <strain evidence="1">USP_2M_L1-L4_2017</strain>
        <tissue evidence="1">Whole body</tissue>
    </source>
</reference>
<evidence type="ECO:0000313" key="1">
    <source>
        <dbReference type="EMBL" id="KAK1131052.1"/>
    </source>
</evidence>
<dbReference type="Proteomes" id="UP001177670">
    <property type="component" value="Unassembled WGS sequence"/>
</dbReference>
<evidence type="ECO:0000313" key="2">
    <source>
        <dbReference type="Proteomes" id="UP001177670"/>
    </source>
</evidence>
<accession>A0AA40KSF8</accession>